<evidence type="ECO:0000313" key="2">
    <source>
        <dbReference type="Proteomes" id="UP001234297"/>
    </source>
</evidence>
<protein>
    <submittedName>
        <fullName evidence="1">Uncharacterized protein</fullName>
    </submittedName>
</protein>
<dbReference type="EMBL" id="CM056818">
    <property type="protein sequence ID" value="KAJ8622164.1"/>
    <property type="molecule type" value="Genomic_DNA"/>
</dbReference>
<accession>A0ACC2KLZ0</accession>
<proteinExistence type="predicted"/>
<organism evidence="1 2">
    <name type="scientific">Persea americana</name>
    <name type="common">Avocado</name>
    <dbReference type="NCBI Taxonomy" id="3435"/>
    <lineage>
        <taxon>Eukaryota</taxon>
        <taxon>Viridiplantae</taxon>
        <taxon>Streptophyta</taxon>
        <taxon>Embryophyta</taxon>
        <taxon>Tracheophyta</taxon>
        <taxon>Spermatophyta</taxon>
        <taxon>Magnoliopsida</taxon>
        <taxon>Magnoliidae</taxon>
        <taxon>Laurales</taxon>
        <taxon>Lauraceae</taxon>
        <taxon>Persea</taxon>
    </lineage>
</organism>
<reference evidence="1 2" key="1">
    <citation type="journal article" date="2022" name="Hortic Res">
        <title>A haplotype resolved chromosomal level avocado genome allows analysis of novel avocado genes.</title>
        <authorList>
            <person name="Nath O."/>
            <person name="Fletcher S.J."/>
            <person name="Hayward A."/>
            <person name="Shaw L.M."/>
            <person name="Masouleh A.K."/>
            <person name="Furtado A."/>
            <person name="Henry R.J."/>
            <person name="Mitter N."/>
        </authorList>
    </citation>
    <scope>NUCLEOTIDE SEQUENCE [LARGE SCALE GENOMIC DNA]</scope>
    <source>
        <strain evidence="2">cv. Hass</strain>
    </source>
</reference>
<sequence length="566" mass="63915">MSTNYLTANFLQLGRERRRGGEIQALLGGGDERVREGETSREGQEQVFEEWNLETLVRASSFARARVSILGFRRAIISPSYTDLDCLQEFSIALYKTKLCILYQRGHCPRQSCSFAHGDAELRRFSGSFNVSCAVGIMVEQVVVTSPMMLFSNDGRRDHRGSDLRERLDRRHSPQRRYSPGRDTRGRHAFHGQKLSSYEKGNSRSRSPGKRSERRHRRKQHLNGQSDVSGSLKNSDGADDHIKEGKVSSYDEKDVLEEQLKQAQLDIDMLDDHKSQLEVALEEKVQEADGLATRIRELETQLSKEEEDCKRTLSKIKKFIKAHNRHVRAQEELKKTQIRLQRLGDQLCSDMSRLGATEEDSSINIVSDGETNGDYQMSPRNELKNQMSPSKKRMRASHGISEEMKPASSKNRERLLVRTNKLEKLARWEGSLQPDSNRKESDAQSKTIVGNNVHRPLANENKHKRGKNDSSGISSFDKVKGSDMGYLLPPTSMAAHAVDDLIEAMDQEEKLDTGNAATIPTIGRTDDKAGLPRLPPPPPPPPPVPQNAYNQVQSLLSVLEFVVRYS</sequence>
<comment type="caution">
    <text evidence="1">The sequence shown here is derived from an EMBL/GenBank/DDBJ whole genome shotgun (WGS) entry which is preliminary data.</text>
</comment>
<evidence type="ECO:0000313" key="1">
    <source>
        <dbReference type="EMBL" id="KAJ8622164.1"/>
    </source>
</evidence>
<name>A0ACC2KLZ0_PERAE</name>
<gene>
    <name evidence="1" type="ORF">MRB53_030693</name>
</gene>
<keyword evidence="2" id="KW-1185">Reference proteome</keyword>
<dbReference type="Proteomes" id="UP001234297">
    <property type="component" value="Chromosome 10"/>
</dbReference>